<evidence type="ECO:0000313" key="3">
    <source>
        <dbReference type="EMBL" id="GFR53136.1"/>
    </source>
</evidence>
<feature type="compositionally biased region" description="Low complexity" evidence="2">
    <location>
        <begin position="839"/>
        <end position="858"/>
    </location>
</feature>
<dbReference type="AlphaFoldDB" id="A0AAD3HU85"/>
<feature type="repeat" description="TPR" evidence="1">
    <location>
        <begin position="726"/>
        <end position="759"/>
    </location>
</feature>
<feature type="compositionally biased region" description="Acidic residues" evidence="2">
    <location>
        <begin position="134"/>
        <end position="154"/>
    </location>
</feature>
<feature type="non-terminal residue" evidence="3">
    <location>
        <position position="1"/>
    </location>
</feature>
<feature type="compositionally biased region" description="Gly residues" evidence="2">
    <location>
        <begin position="159"/>
        <end position="170"/>
    </location>
</feature>
<feature type="compositionally biased region" description="Acidic residues" evidence="2">
    <location>
        <begin position="171"/>
        <end position="189"/>
    </location>
</feature>
<feature type="compositionally biased region" description="Gly residues" evidence="2">
    <location>
        <begin position="980"/>
        <end position="1010"/>
    </location>
</feature>
<keyword evidence="4" id="KW-1185">Reference proteome</keyword>
<feature type="region of interest" description="Disordered" evidence="2">
    <location>
        <begin position="209"/>
        <end position="261"/>
    </location>
</feature>
<feature type="compositionally biased region" description="Low complexity" evidence="2">
    <location>
        <begin position="70"/>
        <end position="119"/>
    </location>
</feature>
<dbReference type="EMBL" id="BMAR01000092">
    <property type="protein sequence ID" value="GFR53136.1"/>
    <property type="molecule type" value="Genomic_DNA"/>
</dbReference>
<gene>
    <name evidence="3" type="ORF">Agub_g15853</name>
</gene>
<sequence length="1017" mass="103199">MAGGYTTQPPDGRAPRGRARVGRMDDAELLAPPEVAPVQLTRSMFSQPAPRPPPAPLTNHHLKKAARLNATAPTGAAPAHAAGAGATNPGGSSPSAAAAAARARSARSLRSGGAASSVRGTGGGGGRAAFSVVSDEEVIDVDGEPTTLADDDMELASRGGAGGGGAGGCYDEGEEEAAVEEEEGQDEFDTYNQQQHLSRFQQLYGPRMGGAMYGSSHHQNPHHHHHHAAAPAGGAGAGRPASQHRLAGAGGAAGRGGRGVGAGAHEEYGGAAAAACGNGNGFGYPAPSYGYAYGGAGGGGGCGGGVGGVLDPLEELEADTPAVRLAEVMADLAEAEAQKDRIDPWVIVNLACHALGHAKVVWRTMPVAVREEPLLLAKAHFALARAYQGVGCDKQAAEHAKQALVVIPPDSADKEEGRGLRSEVQIMRAESLLASAQQPGAPLAAVAAQAGKALALLVRAAGLQEPVAWTQEEVDAEEEAEELAQLAGGGGRVKRCTINEVTDMGIAALMATCHGLVAEAKLRGAQGEKAAATNSLRCAEDAASRLERRTERGDALYSPEQLDKYRLQERAFREEAELHEGEAVQLGGQAEAAYDAAVYCLNHVLDVEGRRLEEELGRERKQAHPTFRALWRRSLDLMAGLGEAYALQGKQPEQLRIIEEVLSAFAQYGGGGWLPPARHIRALKDKGALLVAGREYSAALECYKELTRVVAELFAEDGVRREVQTAEVLKLRGDVELASGDFRAAQHMFNQALELYQRHLGEHSGVAQDLLHRIDEVKAYLADARVMGRLASFPGRSATPPSAPASSAPPIAASAGSPAGASPSPSSGGAAGPSPRPPGSSVASRSPPATSTASAQRSIPPPPGVGSTSSLSATRPTSTAASPTPSAAAAAGSRGVGSTAARGSYDGAAPSPYSPSTITTTTAAAAAAAVASSHAAHPHSQQQQQQHPSPSSYLGSGGSSPSPGGHVGSSHASSRHAWGAGAGGAAEGYGGGGGGGGMSPVGSAGGGGGMRLPALAS</sequence>
<feature type="compositionally biased region" description="Low complexity" evidence="2">
    <location>
        <begin position="867"/>
        <end position="979"/>
    </location>
</feature>
<organism evidence="3 4">
    <name type="scientific">Astrephomene gubernaculifera</name>
    <dbReference type="NCBI Taxonomy" id="47775"/>
    <lineage>
        <taxon>Eukaryota</taxon>
        <taxon>Viridiplantae</taxon>
        <taxon>Chlorophyta</taxon>
        <taxon>core chlorophytes</taxon>
        <taxon>Chlorophyceae</taxon>
        <taxon>CS clade</taxon>
        <taxon>Chlamydomonadales</taxon>
        <taxon>Astrephomenaceae</taxon>
        <taxon>Astrephomene</taxon>
    </lineage>
</organism>
<proteinExistence type="predicted"/>
<feature type="region of interest" description="Disordered" evidence="2">
    <location>
        <begin position="795"/>
        <end position="1017"/>
    </location>
</feature>
<feature type="region of interest" description="Disordered" evidence="2">
    <location>
        <begin position="1"/>
        <end position="190"/>
    </location>
</feature>
<accession>A0AAD3HU85</accession>
<dbReference type="SUPFAM" id="SSF48452">
    <property type="entry name" value="TPR-like"/>
    <property type="match status" value="1"/>
</dbReference>
<dbReference type="InterPro" id="IPR019734">
    <property type="entry name" value="TPR_rpt"/>
</dbReference>
<dbReference type="Proteomes" id="UP001054857">
    <property type="component" value="Unassembled WGS sequence"/>
</dbReference>
<feature type="compositionally biased region" description="Low complexity" evidence="2">
    <location>
        <begin position="795"/>
        <end position="828"/>
    </location>
</feature>
<protein>
    <submittedName>
        <fullName evidence="3">Uncharacterized protein</fullName>
    </submittedName>
</protein>
<reference evidence="3 4" key="1">
    <citation type="journal article" date="2021" name="Sci. Rep.">
        <title>Genome sequencing of the multicellular alga Astrephomene provides insights into convergent evolution of germ-soma differentiation.</title>
        <authorList>
            <person name="Yamashita S."/>
            <person name="Yamamoto K."/>
            <person name="Matsuzaki R."/>
            <person name="Suzuki S."/>
            <person name="Yamaguchi H."/>
            <person name="Hirooka S."/>
            <person name="Minakuchi Y."/>
            <person name="Miyagishima S."/>
            <person name="Kawachi M."/>
            <person name="Toyoda A."/>
            <person name="Nozaki H."/>
        </authorList>
    </citation>
    <scope>NUCLEOTIDE SEQUENCE [LARGE SCALE GENOMIC DNA]</scope>
    <source>
        <strain evidence="3 4">NIES-4017</strain>
    </source>
</reference>
<evidence type="ECO:0000256" key="2">
    <source>
        <dbReference type="SAM" id="MobiDB-lite"/>
    </source>
</evidence>
<keyword evidence="1" id="KW-0802">TPR repeat</keyword>
<dbReference type="PROSITE" id="PS50005">
    <property type="entry name" value="TPR"/>
    <property type="match status" value="1"/>
</dbReference>
<dbReference type="InterPro" id="IPR011990">
    <property type="entry name" value="TPR-like_helical_dom_sf"/>
</dbReference>
<dbReference type="Gene3D" id="1.25.40.10">
    <property type="entry name" value="Tetratricopeptide repeat domain"/>
    <property type="match status" value="1"/>
</dbReference>
<comment type="caution">
    <text evidence="3">The sequence shown here is derived from an EMBL/GenBank/DDBJ whole genome shotgun (WGS) entry which is preliminary data.</text>
</comment>
<feature type="compositionally biased region" description="Gly residues" evidence="2">
    <location>
        <begin position="248"/>
        <end position="261"/>
    </location>
</feature>
<feature type="compositionally biased region" description="Basic residues" evidence="2">
    <location>
        <begin position="219"/>
        <end position="228"/>
    </location>
</feature>
<evidence type="ECO:0000256" key="1">
    <source>
        <dbReference type="PROSITE-ProRule" id="PRU00339"/>
    </source>
</evidence>
<evidence type="ECO:0000313" key="4">
    <source>
        <dbReference type="Proteomes" id="UP001054857"/>
    </source>
</evidence>
<dbReference type="SMART" id="SM00028">
    <property type="entry name" value="TPR"/>
    <property type="match status" value="3"/>
</dbReference>
<name>A0AAD3HU85_9CHLO</name>